<reference evidence="4" key="1">
    <citation type="journal article" date="2019" name="Int. J. Syst. Evol. Microbiol.">
        <title>The Global Catalogue of Microorganisms (GCM) 10K type strain sequencing project: providing services to taxonomists for standard genome sequencing and annotation.</title>
        <authorList>
            <consortium name="The Broad Institute Genomics Platform"/>
            <consortium name="The Broad Institute Genome Sequencing Center for Infectious Disease"/>
            <person name="Wu L."/>
            <person name="Ma J."/>
        </authorList>
    </citation>
    <scope>NUCLEOTIDE SEQUENCE [LARGE SCALE GENOMIC DNA]</scope>
    <source>
        <strain evidence="4">CCUG 66188</strain>
    </source>
</reference>
<dbReference type="Pfam" id="PF13150">
    <property type="entry name" value="TraL_transposon"/>
    <property type="match status" value="1"/>
</dbReference>
<keyword evidence="4" id="KW-1185">Reference proteome</keyword>
<name>A0ABV9L081_9BACT</name>
<dbReference type="InterPro" id="IPR025050">
    <property type="entry name" value="TraL_transposon"/>
</dbReference>
<dbReference type="RefSeq" id="WP_379998300.1">
    <property type="nucleotide sequence ID" value="NZ_JBHSGN010000094.1"/>
</dbReference>
<feature type="region of interest" description="Disordered" evidence="1">
    <location>
        <begin position="73"/>
        <end position="93"/>
    </location>
</feature>
<evidence type="ECO:0000313" key="4">
    <source>
        <dbReference type="Proteomes" id="UP001596023"/>
    </source>
</evidence>
<comment type="caution">
    <text evidence="3">The sequence shown here is derived from an EMBL/GenBank/DDBJ whole genome shotgun (WGS) entry which is preliminary data.</text>
</comment>
<accession>A0ABV9L081</accession>
<sequence>MKERIKEIGYAFEDIFKKIVGEITPEKKLVIILSILLVGTLANLYMTFRAIQSMGSNNGNNTLNIRHIGQPEIITSDNTYPGDSLKGGSDETD</sequence>
<organism evidence="3 4">
    <name type="scientific">Dysgonomonas termitidis</name>
    <dbReference type="NCBI Taxonomy" id="1516126"/>
    <lineage>
        <taxon>Bacteria</taxon>
        <taxon>Pseudomonadati</taxon>
        <taxon>Bacteroidota</taxon>
        <taxon>Bacteroidia</taxon>
        <taxon>Bacteroidales</taxon>
        <taxon>Dysgonomonadaceae</taxon>
        <taxon>Dysgonomonas</taxon>
    </lineage>
</organism>
<protein>
    <submittedName>
        <fullName evidence="3">TraL conjugative transposon family protein</fullName>
    </submittedName>
</protein>
<evidence type="ECO:0000256" key="2">
    <source>
        <dbReference type="SAM" id="Phobius"/>
    </source>
</evidence>
<keyword evidence="2" id="KW-0812">Transmembrane</keyword>
<dbReference type="EMBL" id="JBHSGN010000094">
    <property type="protein sequence ID" value="MFC4675241.1"/>
    <property type="molecule type" value="Genomic_DNA"/>
</dbReference>
<keyword evidence="2" id="KW-0472">Membrane</keyword>
<feature type="transmembrane region" description="Helical" evidence="2">
    <location>
        <begin position="29"/>
        <end position="48"/>
    </location>
</feature>
<proteinExistence type="predicted"/>
<gene>
    <name evidence="3" type="ORF">ACFO6W_16190</name>
</gene>
<keyword evidence="2" id="KW-1133">Transmembrane helix</keyword>
<evidence type="ECO:0000256" key="1">
    <source>
        <dbReference type="SAM" id="MobiDB-lite"/>
    </source>
</evidence>
<evidence type="ECO:0000313" key="3">
    <source>
        <dbReference type="EMBL" id="MFC4675241.1"/>
    </source>
</evidence>
<dbReference type="Proteomes" id="UP001596023">
    <property type="component" value="Unassembled WGS sequence"/>
</dbReference>